<name>A0AAV7MMC7_PLEWA</name>
<dbReference type="AlphaFoldDB" id="A0AAV7MMC7"/>
<dbReference type="Proteomes" id="UP001066276">
    <property type="component" value="Chromosome 10"/>
</dbReference>
<feature type="compositionally biased region" description="Basic and acidic residues" evidence="1">
    <location>
        <begin position="109"/>
        <end position="123"/>
    </location>
</feature>
<comment type="caution">
    <text evidence="2">The sequence shown here is derived from an EMBL/GenBank/DDBJ whole genome shotgun (WGS) entry which is preliminary data.</text>
</comment>
<dbReference type="EMBL" id="JANPWB010000014">
    <property type="protein sequence ID" value="KAJ1102163.1"/>
    <property type="molecule type" value="Genomic_DNA"/>
</dbReference>
<protein>
    <submittedName>
        <fullName evidence="2">Uncharacterized protein</fullName>
    </submittedName>
</protein>
<accession>A0AAV7MMC7</accession>
<evidence type="ECO:0000256" key="1">
    <source>
        <dbReference type="SAM" id="MobiDB-lite"/>
    </source>
</evidence>
<proteinExistence type="predicted"/>
<evidence type="ECO:0000313" key="2">
    <source>
        <dbReference type="EMBL" id="KAJ1102163.1"/>
    </source>
</evidence>
<reference evidence="2" key="1">
    <citation type="journal article" date="2022" name="bioRxiv">
        <title>Sequencing and chromosome-scale assembly of the giantPleurodeles waltlgenome.</title>
        <authorList>
            <person name="Brown T."/>
            <person name="Elewa A."/>
            <person name="Iarovenko S."/>
            <person name="Subramanian E."/>
            <person name="Araus A.J."/>
            <person name="Petzold A."/>
            <person name="Susuki M."/>
            <person name="Suzuki K.-i.T."/>
            <person name="Hayashi T."/>
            <person name="Toyoda A."/>
            <person name="Oliveira C."/>
            <person name="Osipova E."/>
            <person name="Leigh N.D."/>
            <person name="Simon A."/>
            <person name="Yun M.H."/>
        </authorList>
    </citation>
    <scope>NUCLEOTIDE SEQUENCE</scope>
    <source>
        <strain evidence="2">20211129_DDA</strain>
        <tissue evidence="2">Liver</tissue>
    </source>
</reference>
<sequence length="135" mass="14272">MGRRRPSSVAPITGCWSAPSEHLRAGACGREEWCHDPRAGTRLGFFPTPSLSPLVPRGEVDVNSGAPTEGRAILALARRRPPNKAGMGASVRRAAPALDGPDDALTAGSRDRGFLPEAVRDTLRGTGHRTPRSGE</sequence>
<evidence type="ECO:0000313" key="3">
    <source>
        <dbReference type="Proteomes" id="UP001066276"/>
    </source>
</evidence>
<keyword evidence="3" id="KW-1185">Reference proteome</keyword>
<feature type="compositionally biased region" description="Low complexity" evidence="1">
    <location>
        <begin position="94"/>
        <end position="108"/>
    </location>
</feature>
<feature type="region of interest" description="Disordered" evidence="1">
    <location>
        <begin position="79"/>
        <end position="135"/>
    </location>
</feature>
<feature type="compositionally biased region" description="Basic residues" evidence="1">
    <location>
        <begin position="126"/>
        <end position="135"/>
    </location>
</feature>
<gene>
    <name evidence="2" type="ORF">NDU88_007217</name>
</gene>
<organism evidence="2 3">
    <name type="scientific">Pleurodeles waltl</name>
    <name type="common">Iberian ribbed newt</name>
    <dbReference type="NCBI Taxonomy" id="8319"/>
    <lineage>
        <taxon>Eukaryota</taxon>
        <taxon>Metazoa</taxon>
        <taxon>Chordata</taxon>
        <taxon>Craniata</taxon>
        <taxon>Vertebrata</taxon>
        <taxon>Euteleostomi</taxon>
        <taxon>Amphibia</taxon>
        <taxon>Batrachia</taxon>
        <taxon>Caudata</taxon>
        <taxon>Salamandroidea</taxon>
        <taxon>Salamandridae</taxon>
        <taxon>Pleurodelinae</taxon>
        <taxon>Pleurodeles</taxon>
    </lineage>
</organism>